<name>A0A4S3TH54_9EURY</name>
<sequence>MSSASTDPFPLVEATIDDIHTAISSGFITAETLVERYLARIDAYDDDLNAILTVNDDARHRARQLDTAFESDGFVGPLHGVAVILKDNQDTHDMPTTAGSVALADSSPSRDAFVVEQLRDAGAIILAKANLQELSFGVDTISSLGGATRNAYDLDRRPAGSSGGTAASIAANLATIGTGSDTCSSVRSPPAFNNLVGVRPTRGLVSRTGIVPLSETQDTAGPITRTVADAARMLEVIAGYDPEDPVTATGVDTVPRDGYSAHLDPTGLEGARIGVARQFFGVHDQDSASDADAEAVTAVVESAIDDMAEAGATIVDPIDVVDIDFLESARVLQYEFARDFDQYLSELGDDTPHDSLADVYETGTIAPSIDSRIVDADILEIDADSLAEHGGYLRRLERRQQLKETTLSRFAEHDLDAVVYPPSTIPPVERPANQPFTEMNCELSAHTGLPALVVPAGVTDDGLPVGVELLGTEFGEPRLFELAYSFEQITDHRRPPDRFGELKQD</sequence>
<dbReference type="Proteomes" id="UP000318864">
    <property type="component" value="Unassembled WGS sequence"/>
</dbReference>
<dbReference type="AlphaFoldDB" id="A0A4S3TH54"/>
<dbReference type="RefSeq" id="WP_141466289.1">
    <property type="nucleotide sequence ID" value="NZ_RBZW01000069.1"/>
</dbReference>
<dbReference type="OrthoDB" id="359273at2157"/>
<dbReference type="PANTHER" id="PTHR42678:SF5">
    <property type="entry name" value="GLUTAMYL-TRNA(GLN) AMIDOTRANSFERASE SUBUNIT A"/>
    <property type="match status" value="1"/>
</dbReference>
<evidence type="ECO:0000313" key="3">
    <source>
        <dbReference type="Proteomes" id="UP000318864"/>
    </source>
</evidence>
<evidence type="ECO:0000259" key="1">
    <source>
        <dbReference type="Pfam" id="PF01425"/>
    </source>
</evidence>
<reference evidence="2 3" key="1">
    <citation type="submission" date="2018-10" db="EMBL/GenBank/DDBJ databases">
        <title>Natronolimnobius sp. XQ-INN 246 isolated from Inner Mongolia Autonomous Region of China.</title>
        <authorList>
            <person name="Xue Q."/>
        </authorList>
    </citation>
    <scope>NUCLEOTIDE SEQUENCE [LARGE SCALE GENOMIC DNA]</scope>
    <source>
        <strain evidence="2 3">XQ-INN 246</strain>
    </source>
</reference>
<dbReference type="EMBL" id="RBZW01000069">
    <property type="protein sequence ID" value="THE63231.1"/>
    <property type="molecule type" value="Genomic_DNA"/>
</dbReference>
<dbReference type="Pfam" id="PF01425">
    <property type="entry name" value="Amidase"/>
    <property type="match status" value="1"/>
</dbReference>
<dbReference type="SUPFAM" id="SSF75304">
    <property type="entry name" value="Amidase signature (AS) enzymes"/>
    <property type="match status" value="1"/>
</dbReference>
<proteinExistence type="predicted"/>
<accession>A0A4S3TH54</accession>
<dbReference type="InterPro" id="IPR036928">
    <property type="entry name" value="AS_sf"/>
</dbReference>
<gene>
    <name evidence="2" type="ORF">D8Y22_19340</name>
</gene>
<protein>
    <submittedName>
        <fullName evidence="2">Amidase</fullName>
    </submittedName>
</protein>
<dbReference type="Gene3D" id="3.90.1300.10">
    <property type="entry name" value="Amidase signature (AS) domain"/>
    <property type="match status" value="1"/>
</dbReference>
<keyword evidence="3" id="KW-1185">Reference proteome</keyword>
<dbReference type="PANTHER" id="PTHR42678">
    <property type="entry name" value="AMIDASE"/>
    <property type="match status" value="1"/>
</dbReference>
<comment type="caution">
    <text evidence="2">The sequence shown here is derived from an EMBL/GenBank/DDBJ whole genome shotgun (WGS) entry which is preliminary data.</text>
</comment>
<dbReference type="InterPro" id="IPR023631">
    <property type="entry name" value="Amidase_dom"/>
</dbReference>
<feature type="domain" description="Amidase" evidence="1">
    <location>
        <begin position="33"/>
        <end position="479"/>
    </location>
</feature>
<evidence type="ECO:0000313" key="2">
    <source>
        <dbReference type="EMBL" id="THE63231.1"/>
    </source>
</evidence>
<organism evidence="2 3">
    <name type="scientific">Salinadaptatus halalkaliphilus</name>
    <dbReference type="NCBI Taxonomy" id="2419781"/>
    <lineage>
        <taxon>Archaea</taxon>
        <taxon>Methanobacteriati</taxon>
        <taxon>Methanobacteriota</taxon>
        <taxon>Stenosarchaea group</taxon>
        <taxon>Halobacteria</taxon>
        <taxon>Halobacteriales</taxon>
        <taxon>Natrialbaceae</taxon>
        <taxon>Salinadaptatus</taxon>
    </lineage>
</organism>